<feature type="binding site" evidence="5">
    <location>
        <begin position="7"/>
        <end position="12"/>
    </location>
    <ligand>
        <name>NADP(+)</name>
        <dbReference type="ChEBI" id="CHEBI:58349"/>
    </ligand>
</feature>
<dbReference type="InterPro" id="IPR036291">
    <property type="entry name" value="NAD(P)-bd_dom_sf"/>
</dbReference>
<dbReference type="PANTHER" id="PTHR11645:SF0">
    <property type="entry name" value="PYRROLINE-5-CARBOXYLATE REDUCTASE 3"/>
    <property type="match status" value="1"/>
</dbReference>
<reference evidence="8 9" key="1">
    <citation type="journal article" date="2009" name="Stand. Genomic Sci.">
        <title>Complete genome sequence of Halorhabdus utahensis type strain (AX-2).</title>
        <authorList>
            <person name="Anderson I."/>
            <person name="Tindall B.J."/>
            <person name="Pomrenke H."/>
            <person name="Goker M."/>
            <person name="Lapidus A."/>
            <person name="Nolan M."/>
            <person name="Copeland A."/>
            <person name="Glavina Del Rio T."/>
            <person name="Chen F."/>
            <person name="Tice H."/>
            <person name="Cheng J.F."/>
            <person name="Lucas S."/>
            <person name="Chertkov O."/>
            <person name="Bruce D."/>
            <person name="Brettin T."/>
            <person name="Detter J.C."/>
            <person name="Han C."/>
            <person name="Goodwin L."/>
            <person name="Land M."/>
            <person name="Hauser L."/>
            <person name="Chang Y.J."/>
            <person name="Jeffries C.D."/>
            <person name="Pitluck S."/>
            <person name="Pati A."/>
            <person name="Mavromatis K."/>
            <person name="Ivanova N."/>
            <person name="Ovchinnikova G."/>
            <person name="Chen A."/>
            <person name="Palaniappan K."/>
            <person name="Chain P."/>
            <person name="Rohde M."/>
            <person name="Bristow J."/>
            <person name="Eisen J.A."/>
            <person name="Markowitz V."/>
            <person name="Hugenholtz P."/>
            <person name="Kyrpides N.C."/>
            <person name="Klenk H.P."/>
        </authorList>
    </citation>
    <scope>NUCLEOTIDE SEQUENCE [LARGE SCALE GENOMIC DNA]</scope>
    <source>
        <strain evidence="9">DSM 12940 / JCM 11049 / AX-2</strain>
    </source>
</reference>
<dbReference type="GO" id="GO:0005737">
    <property type="term" value="C:cytoplasm"/>
    <property type="evidence" value="ECO:0007669"/>
    <property type="project" value="UniProtKB-SubCell"/>
</dbReference>
<dbReference type="RefSeq" id="WP_015789123.1">
    <property type="nucleotide sequence ID" value="NC_013158.1"/>
</dbReference>
<dbReference type="GeneID" id="8383652"/>
<protein>
    <recommendedName>
        <fullName evidence="4">Pyrroline-5-carboxylate reductase</fullName>
        <shortName evidence="4">P5C reductase</shortName>
        <shortName evidence="4">P5CR</shortName>
        <ecNumber evidence="4">1.5.1.2</ecNumber>
    </recommendedName>
    <alternativeName>
        <fullName evidence="4">PCA reductase</fullName>
    </alternativeName>
</protein>
<dbReference type="Gene3D" id="3.40.50.720">
    <property type="entry name" value="NAD(P)-binding Rossmann-like Domain"/>
    <property type="match status" value="1"/>
</dbReference>
<dbReference type="GO" id="GO:0055129">
    <property type="term" value="P:L-proline biosynthetic process"/>
    <property type="evidence" value="ECO:0007669"/>
    <property type="project" value="UniProtKB-UniRule"/>
</dbReference>
<evidence type="ECO:0000256" key="1">
    <source>
        <dbReference type="ARBA" id="ARBA00005525"/>
    </source>
</evidence>
<comment type="pathway">
    <text evidence="4">Amino-acid biosynthesis; L-proline biosynthesis; L-proline from L-glutamate 5-semialdehyde: step 1/1.</text>
</comment>
<keyword evidence="4" id="KW-0028">Amino-acid biosynthesis</keyword>
<dbReference type="Proteomes" id="UP000002071">
    <property type="component" value="Chromosome"/>
</dbReference>
<dbReference type="OrthoDB" id="25257at2157"/>
<evidence type="ECO:0000259" key="7">
    <source>
        <dbReference type="Pfam" id="PF14748"/>
    </source>
</evidence>
<dbReference type="STRING" id="519442.Huta_1373"/>
<evidence type="ECO:0000256" key="4">
    <source>
        <dbReference type="HAMAP-Rule" id="MF_01925"/>
    </source>
</evidence>
<feature type="domain" description="Pyrroline-5-carboxylate reductase dimerisation" evidence="7">
    <location>
        <begin position="145"/>
        <end position="248"/>
    </location>
</feature>
<dbReference type="Pfam" id="PF14748">
    <property type="entry name" value="P5CR_dimer"/>
    <property type="match status" value="1"/>
</dbReference>
<evidence type="ECO:0000259" key="6">
    <source>
        <dbReference type="Pfam" id="PF03807"/>
    </source>
</evidence>
<evidence type="ECO:0000313" key="8">
    <source>
        <dbReference type="EMBL" id="ACV11549.1"/>
    </source>
</evidence>
<sequence length="256" mass="25603">MVHVSVIGCGHMGGALVRGLSAANHRVTACDVDESALEDLSGVADGTTTDLEAAASAPIVVLAVGPDIAGEVLAGLGLDPDQTVVSVAAGVSTSVLESTTDAAVVRMMPNLAAEYGEMAAAVTPEPTGDVAAVLADLGTVVTIEEDQMDLATAINGSGPAFVFYLIGAMQQAGIEGGLDSDDAAALAAQTFKGAAEIALQSDESVDELIDAVATEGGTTIEGMEVLWDSDVEDVLGEAVTAAEERSAEITAEVGEE</sequence>
<dbReference type="AlphaFoldDB" id="C7NNE9"/>
<dbReference type="PANTHER" id="PTHR11645">
    <property type="entry name" value="PYRROLINE-5-CARBOXYLATE REDUCTASE"/>
    <property type="match status" value="1"/>
</dbReference>
<dbReference type="PIRSF" id="PIRSF000193">
    <property type="entry name" value="Pyrrol-5-carb_rd"/>
    <property type="match status" value="1"/>
</dbReference>
<dbReference type="KEGG" id="hut:Huta_1373"/>
<comment type="similarity">
    <text evidence="1 4">Belongs to the pyrroline-5-carboxylate reductase family.</text>
</comment>
<comment type="subcellular location">
    <subcellularLocation>
        <location evidence="4">Cytoplasm</location>
    </subcellularLocation>
</comment>
<dbReference type="SUPFAM" id="SSF48179">
    <property type="entry name" value="6-phosphogluconate dehydrogenase C-terminal domain-like"/>
    <property type="match status" value="1"/>
</dbReference>
<dbReference type="EC" id="1.5.1.2" evidence="4"/>
<keyword evidence="9" id="KW-1185">Reference proteome</keyword>
<comment type="catalytic activity">
    <reaction evidence="4">
        <text>L-proline + NADP(+) = (S)-1-pyrroline-5-carboxylate + NADPH + 2 H(+)</text>
        <dbReference type="Rhea" id="RHEA:14109"/>
        <dbReference type="ChEBI" id="CHEBI:15378"/>
        <dbReference type="ChEBI" id="CHEBI:17388"/>
        <dbReference type="ChEBI" id="CHEBI:57783"/>
        <dbReference type="ChEBI" id="CHEBI:58349"/>
        <dbReference type="ChEBI" id="CHEBI:60039"/>
        <dbReference type="EC" id="1.5.1.2"/>
    </reaction>
</comment>
<evidence type="ECO:0000313" key="9">
    <source>
        <dbReference type="Proteomes" id="UP000002071"/>
    </source>
</evidence>
<keyword evidence="4" id="KW-0641">Proline biosynthesis</keyword>
<dbReference type="Pfam" id="PF03807">
    <property type="entry name" value="F420_oxidored"/>
    <property type="match status" value="1"/>
</dbReference>
<evidence type="ECO:0000256" key="2">
    <source>
        <dbReference type="ARBA" id="ARBA00022857"/>
    </source>
</evidence>
<dbReference type="InterPro" id="IPR000304">
    <property type="entry name" value="Pyrroline-COOH_reductase"/>
</dbReference>
<feature type="domain" description="Pyrroline-5-carboxylate reductase catalytic N-terminal" evidence="6">
    <location>
        <begin position="4"/>
        <end position="90"/>
    </location>
</feature>
<keyword evidence="2 4" id="KW-0521">NADP</keyword>
<comment type="catalytic activity">
    <reaction evidence="4">
        <text>L-proline + NAD(+) = (S)-1-pyrroline-5-carboxylate + NADH + 2 H(+)</text>
        <dbReference type="Rhea" id="RHEA:14105"/>
        <dbReference type="ChEBI" id="CHEBI:15378"/>
        <dbReference type="ChEBI" id="CHEBI:17388"/>
        <dbReference type="ChEBI" id="CHEBI:57540"/>
        <dbReference type="ChEBI" id="CHEBI:57945"/>
        <dbReference type="ChEBI" id="CHEBI:60039"/>
        <dbReference type="EC" id="1.5.1.2"/>
    </reaction>
</comment>
<comment type="function">
    <text evidence="4">Catalyzes the reduction of 1-pyrroline-5-carboxylate (PCA) to L-proline.</text>
</comment>
<dbReference type="InterPro" id="IPR028939">
    <property type="entry name" value="P5C_Rdtase_cat_N"/>
</dbReference>
<dbReference type="HAMAP" id="MF_01925">
    <property type="entry name" value="P5C_reductase"/>
    <property type="match status" value="1"/>
</dbReference>
<proteinExistence type="inferred from homology"/>
<organism evidence="8 9">
    <name type="scientific">Halorhabdus utahensis (strain DSM 12940 / JCM 11049 / AX-2)</name>
    <dbReference type="NCBI Taxonomy" id="519442"/>
    <lineage>
        <taxon>Archaea</taxon>
        <taxon>Methanobacteriati</taxon>
        <taxon>Methanobacteriota</taxon>
        <taxon>Stenosarchaea group</taxon>
        <taxon>Halobacteria</taxon>
        <taxon>Halobacteriales</taxon>
        <taxon>Haloarculaceae</taxon>
        <taxon>Halorhabdus</taxon>
    </lineage>
</organism>
<dbReference type="InterPro" id="IPR008927">
    <property type="entry name" value="6-PGluconate_DH-like_C_sf"/>
</dbReference>
<evidence type="ECO:0000256" key="3">
    <source>
        <dbReference type="ARBA" id="ARBA00023002"/>
    </source>
</evidence>
<feature type="binding site" evidence="5">
    <location>
        <begin position="63"/>
        <end position="66"/>
    </location>
    <ligand>
        <name>NADP(+)</name>
        <dbReference type="ChEBI" id="CHEBI:58349"/>
    </ligand>
</feature>
<dbReference type="UniPathway" id="UPA00098">
    <property type="reaction ID" value="UER00361"/>
</dbReference>
<dbReference type="Gene3D" id="1.10.3730.10">
    <property type="entry name" value="ProC C-terminal domain-like"/>
    <property type="match status" value="1"/>
</dbReference>
<dbReference type="SUPFAM" id="SSF51735">
    <property type="entry name" value="NAD(P)-binding Rossmann-fold domains"/>
    <property type="match status" value="1"/>
</dbReference>
<gene>
    <name evidence="4" type="primary">proC</name>
    <name evidence="8" type="ordered locus">Huta_1373</name>
</gene>
<keyword evidence="4" id="KW-0963">Cytoplasm</keyword>
<dbReference type="HOGENOM" id="CLU_042344_0_2_2"/>
<dbReference type="FunFam" id="1.10.3730.10:FF:000001">
    <property type="entry name" value="Pyrroline-5-carboxylate reductase"/>
    <property type="match status" value="1"/>
</dbReference>
<dbReference type="GO" id="GO:0004735">
    <property type="term" value="F:pyrroline-5-carboxylate reductase activity"/>
    <property type="evidence" value="ECO:0007669"/>
    <property type="project" value="UniProtKB-UniRule"/>
</dbReference>
<evidence type="ECO:0000256" key="5">
    <source>
        <dbReference type="PIRSR" id="PIRSR000193-1"/>
    </source>
</evidence>
<dbReference type="InterPro" id="IPR029036">
    <property type="entry name" value="P5CR_dimer"/>
</dbReference>
<accession>C7NNE9</accession>
<name>C7NNE9_HALUD</name>
<dbReference type="eggNOG" id="arCOG00455">
    <property type="taxonomic scope" value="Archaea"/>
</dbReference>
<dbReference type="EMBL" id="CP001687">
    <property type="protein sequence ID" value="ACV11549.1"/>
    <property type="molecule type" value="Genomic_DNA"/>
</dbReference>
<keyword evidence="3 4" id="KW-0560">Oxidoreductase</keyword>